<keyword evidence="3" id="KW-1185">Reference proteome</keyword>
<dbReference type="SUPFAM" id="SSF48452">
    <property type="entry name" value="TPR-like"/>
    <property type="match status" value="1"/>
</dbReference>
<reference evidence="3" key="1">
    <citation type="submission" date="2016-10" db="EMBL/GenBank/DDBJ databases">
        <authorList>
            <person name="Varghese N."/>
            <person name="Submissions S."/>
        </authorList>
    </citation>
    <scope>NUCLEOTIDE SEQUENCE [LARGE SCALE GENOMIC DNA]</scope>
    <source>
        <strain evidence="3">DSM 23313</strain>
    </source>
</reference>
<dbReference type="STRING" id="702745.SAMN05421818_102128"/>
<feature type="signal peptide" evidence="1">
    <location>
        <begin position="1"/>
        <end position="18"/>
    </location>
</feature>
<dbReference type="AlphaFoldDB" id="A0A1G8BLT4"/>
<accession>A0A1G8BLT4</accession>
<feature type="chain" id="PRO_5017446899" description="Tetratricopeptide repeat protein" evidence="1">
    <location>
        <begin position="19"/>
        <end position="206"/>
    </location>
</feature>
<dbReference type="EMBL" id="FNDQ01000002">
    <property type="protein sequence ID" value="SDH34073.1"/>
    <property type="molecule type" value="Genomic_DNA"/>
</dbReference>
<dbReference type="InterPro" id="IPR011990">
    <property type="entry name" value="TPR-like_helical_dom_sf"/>
</dbReference>
<dbReference type="Proteomes" id="UP000243588">
    <property type="component" value="Unassembled WGS sequence"/>
</dbReference>
<gene>
    <name evidence="2" type="ORF">SAMN05421818_102128</name>
</gene>
<keyword evidence="1" id="KW-0732">Signal</keyword>
<organism evidence="2 3">
    <name type="scientific">Myroides phaeus</name>
    <dbReference type="NCBI Taxonomy" id="702745"/>
    <lineage>
        <taxon>Bacteria</taxon>
        <taxon>Pseudomonadati</taxon>
        <taxon>Bacteroidota</taxon>
        <taxon>Flavobacteriia</taxon>
        <taxon>Flavobacteriales</taxon>
        <taxon>Flavobacteriaceae</taxon>
        <taxon>Myroides</taxon>
    </lineage>
</organism>
<dbReference type="Gene3D" id="1.25.40.10">
    <property type="entry name" value="Tetratricopeptide repeat domain"/>
    <property type="match status" value="1"/>
</dbReference>
<sequence length="206" mass="23160">MKKKITVVLLLIGLVVNAQGKYSAAMDKAFGEWKQGNTKKAVAMFERIANTEKDNWIPFYYQVFIQVTEGFNIKDAEEKEKVVKQNAMLIETQVAKKESAEWLVLAALNMTLDITTDPMNKGMTLSSKVNALYDKALLLEPNNPRALFQKANFNLQSAKYTGIDTAAYCELVNRAVNNFDSLTSEKPFYPSWGKEQAIKVKEACGK</sequence>
<evidence type="ECO:0000313" key="2">
    <source>
        <dbReference type="EMBL" id="SDH34073.1"/>
    </source>
</evidence>
<evidence type="ECO:0008006" key="4">
    <source>
        <dbReference type="Google" id="ProtNLM"/>
    </source>
</evidence>
<evidence type="ECO:0000256" key="1">
    <source>
        <dbReference type="SAM" id="SignalP"/>
    </source>
</evidence>
<dbReference type="RefSeq" id="WP_090405190.1">
    <property type="nucleotide sequence ID" value="NZ_FNDQ01000002.1"/>
</dbReference>
<evidence type="ECO:0000313" key="3">
    <source>
        <dbReference type="Proteomes" id="UP000243588"/>
    </source>
</evidence>
<proteinExistence type="predicted"/>
<protein>
    <recommendedName>
        <fullName evidence="4">Tetratricopeptide repeat protein</fullName>
    </recommendedName>
</protein>
<name>A0A1G8BLT4_9FLAO</name>